<evidence type="ECO:0000313" key="2">
    <source>
        <dbReference type="EMBL" id="GBF56516.1"/>
    </source>
</evidence>
<feature type="chain" id="PRO_5015153917" evidence="1">
    <location>
        <begin position="32"/>
        <end position="230"/>
    </location>
</feature>
<keyword evidence="1" id="KW-0732">Signal</keyword>
<keyword evidence="2" id="KW-0378">Hydrolase</keyword>
<protein>
    <submittedName>
        <fullName evidence="2">Beta-barrel assembly-enhancing protease</fullName>
    </submittedName>
</protein>
<keyword evidence="2" id="KW-0645">Protease</keyword>
<dbReference type="InterPro" id="IPR011990">
    <property type="entry name" value="TPR-like_helical_dom_sf"/>
</dbReference>
<dbReference type="GO" id="GO:0008233">
    <property type="term" value="F:peptidase activity"/>
    <property type="evidence" value="ECO:0007669"/>
    <property type="project" value="UniProtKB-KW"/>
</dbReference>
<keyword evidence="3" id="KW-1185">Reference proteome</keyword>
<proteinExistence type="predicted"/>
<name>A0A2P2E624_9PROT</name>
<dbReference type="AlphaFoldDB" id="A0A2P2E624"/>
<reference evidence="2" key="1">
    <citation type="journal article" date="2018" name="Genome Announc.">
        <title>Draft Genome Sequence of "Candidatus Phycosocius bacilliformis," an Alphaproteobacterial Ectosymbiont of the Hydrocarbon-Producing Green Alga Botryococcus braunii.</title>
        <authorList>
            <person name="Tanabe Y."/>
            <person name="Yamaguchi H."/>
            <person name="Watanabe M.M."/>
        </authorList>
    </citation>
    <scope>NUCLEOTIDE SEQUENCE [LARGE SCALE GENOMIC DNA]</scope>
    <source>
        <strain evidence="2">BOTRYCO-2</strain>
    </source>
</reference>
<dbReference type="SMART" id="SM00028">
    <property type="entry name" value="TPR"/>
    <property type="match status" value="3"/>
</dbReference>
<evidence type="ECO:0000313" key="3">
    <source>
        <dbReference type="Proteomes" id="UP000245086"/>
    </source>
</evidence>
<dbReference type="GO" id="GO:0006508">
    <property type="term" value="P:proteolysis"/>
    <property type="evidence" value="ECO:0007669"/>
    <property type="project" value="UniProtKB-KW"/>
</dbReference>
<dbReference type="SUPFAM" id="SSF48452">
    <property type="entry name" value="TPR-like"/>
    <property type="match status" value="1"/>
</dbReference>
<dbReference type="InterPro" id="IPR019734">
    <property type="entry name" value="TPR_rpt"/>
</dbReference>
<evidence type="ECO:0000256" key="1">
    <source>
        <dbReference type="SAM" id="SignalP"/>
    </source>
</evidence>
<dbReference type="EMBL" id="BFBR01000001">
    <property type="protein sequence ID" value="GBF56516.1"/>
    <property type="molecule type" value="Genomic_DNA"/>
</dbReference>
<dbReference type="Proteomes" id="UP000245086">
    <property type="component" value="Unassembled WGS sequence"/>
</dbReference>
<feature type="signal peptide" evidence="1">
    <location>
        <begin position="1"/>
        <end position="31"/>
    </location>
</feature>
<organism evidence="2 3">
    <name type="scientific">Candidatus Phycosocius bacilliformis</name>
    <dbReference type="NCBI Taxonomy" id="1445552"/>
    <lineage>
        <taxon>Bacteria</taxon>
        <taxon>Pseudomonadati</taxon>
        <taxon>Pseudomonadota</taxon>
        <taxon>Alphaproteobacteria</taxon>
        <taxon>Caulobacterales</taxon>
        <taxon>Caulobacterales incertae sedis</taxon>
        <taxon>Candidatus Phycosocius</taxon>
    </lineage>
</organism>
<dbReference type="Pfam" id="PF13432">
    <property type="entry name" value="TPR_16"/>
    <property type="match status" value="1"/>
</dbReference>
<gene>
    <name evidence="2" type="primary">bepA_1</name>
    <name evidence="2" type="ORF">PbB2_00172</name>
</gene>
<dbReference type="Gene3D" id="1.25.40.10">
    <property type="entry name" value="Tetratricopeptide repeat domain"/>
    <property type="match status" value="1"/>
</dbReference>
<comment type="caution">
    <text evidence="2">The sequence shown here is derived from an EMBL/GenBank/DDBJ whole genome shotgun (WGS) entry which is preliminary data.</text>
</comment>
<sequence>MTTHKPISQPAVLAILPFALTTFVLATQAHAATDPRDATRLAACVAKAETKPEEALEDGFVWRSQGGAIYAEQCIAIARIEGGDIGGGAERLTALASAPDAGDEESRAMILSRAANAWMMIEEYAAAQKALDAALKLKPGEPDLLLDRARAKAGQSKWAEAQTDLTACLSVRPLDVLALRLRAETLLQQKSYDAAELDIAQALRLAPKDVDNWLVRGRIQEARRLGRAPD</sequence>
<accession>A0A2P2E624</accession>